<evidence type="ECO:0000256" key="7">
    <source>
        <dbReference type="ARBA" id="ARBA00022970"/>
    </source>
</evidence>
<dbReference type="Pfam" id="PF00005">
    <property type="entry name" value="ABC_tran"/>
    <property type="match status" value="1"/>
</dbReference>
<dbReference type="InterPro" id="IPR027417">
    <property type="entry name" value="P-loop_NTPase"/>
</dbReference>
<evidence type="ECO:0000256" key="1">
    <source>
        <dbReference type="ARBA" id="ARBA00005417"/>
    </source>
</evidence>
<proteinExistence type="inferred from homology"/>
<comment type="caution">
    <text evidence="10">The sequence shown here is derived from an EMBL/GenBank/DDBJ whole genome shotgun (WGS) entry which is preliminary data.</text>
</comment>
<evidence type="ECO:0000256" key="6">
    <source>
        <dbReference type="ARBA" id="ARBA00022967"/>
    </source>
</evidence>
<dbReference type="PANTHER" id="PTHR43166:SF30">
    <property type="entry name" value="METHIONINE IMPORT ATP-BINDING PROTEIN METN"/>
    <property type="match status" value="1"/>
</dbReference>
<dbReference type="InterPro" id="IPR041701">
    <property type="entry name" value="MetN_ABC"/>
</dbReference>
<protein>
    <submittedName>
        <fullName evidence="10">ABC transporter</fullName>
    </submittedName>
</protein>
<dbReference type="InterPro" id="IPR003593">
    <property type="entry name" value="AAA+_ATPase"/>
</dbReference>
<sequence length="266" mass="29537">MIHLKNISKVYRTKSGAFEAVRPTTLAIRKGEIFGIIGYSGAGKSTLLRMINLIETPTTGEVWFDGVELTSLDRKSLQKKRHEIGMIFQHFNLLLNKTVYGNVEFALKAAGVPKPERAKRIREILDIVELGDKVHHYPAQLSGGQKQRVAIARALVLNPKVLLCDEPTSALDPQTTENILQFLKSINEQFGVTLVIVTHEMEVVRALCHRVAVMEKGNIQEELNLAGSPAEVTDAVTAIGKRLIEHRGRESGRRPDAVRLGDLVHV</sequence>
<keyword evidence="6" id="KW-1278">Translocase</keyword>
<dbReference type="CDD" id="cd03258">
    <property type="entry name" value="ABC_MetN_methionine_transporter"/>
    <property type="match status" value="1"/>
</dbReference>
<dbReference type="GO" id="GO:0016887">
    <property type="term" value="F:ATP hydrolysis activity"/>
    <property type="evidence" value="ECO:0007669"/>
    <property type="project" value="InterPro"/>
</dbReference>
<reference evidence="11" key="1">
    <citation type="submission" date="2016-06" db="EMBL/GenBank/DDBJ databases">
        <authorList>
            <person name="Nascimento L."/>
            <person name="Pereira R.V."/>
            <person name="Martins L.F."/>
            <person name="Quaggio R.B."/>
            <person name="Silva A.M."/>
            <person name="Setubal J.C."/>
        </authorList>
    </citation>
    <scope>NUCLEOTIDE SEQUENCE [LARGE SCALE GENOMIC DNA]</scope>
</reference>
<keyword evidence="5" id="KW-0067">ATP-binding</keyword>
<organism evidence="10 11">
    <name type="scientific">Bacillus thermozeamaize</name>
    <dbReference type="NCBI Taxonomy" id="230954"/>
    <lineage>
        <taxon>Bacteria</taxon>
        <taxon>Bacillati</taxon>
        <taxon>Bacillota</taxon>
        <taxon>Bacilli</taxon>
        <taxon>Bacillales</taxon>
        <taxon>Bacillaceae</taxon>
        <taxon>Bacillus</taxon>
    </lineage>
</organism>
<evidence type="ECO:0000256" key="4">
    <source>
        <dbReference type="ARBA" id="ARBA00022741"/>
    </source>
</evidence>
<dbReference type="GO" id="GO:0005886">
    <property type="term" value="C:plasma membrane"/>
    <property type="evidence" value="ECO:0007669"/>
    <property type="project" value="UniProtKB-ARBA"/>
</dbReference>
<gene>
    <name evidence="10" type="ORF">BAA01_13410</name>
</gene>
<dbReference type="PROSITE" id="PS50893">
    <property type="entry name" value="ABC_TRANSPORTER_2"/>
    <property type="match status" value="1"/>
</dbReference>
<evidence type="ECO:0000256" key="5">
    <source>
        <dbReference type="ARBA" id="ARBA00022840"/>
    </source>
</evidence>
<dbReference type="PANTHER" id="PTHR43166">
    <property type="entry name" value="AMINO ACID IMPORT ATP-BINDING PROTEIN"/>
    <property type="match status" value="1"/>
</dbReference>
<dbReference type="Proteomes" id="UP000196475">
    <property type="component" value="Unassembled WGS sequence"/>
</dbReference>
<evidence type="ECO:0000313" key="11">
    <source>
        <dbReference type="Proteomes" id="UP000196475"/>
    </source>
</evidence>
<keyword evidence="2" id="KW-0813">Transport</keyword>
<evidence type="ECO:0000256" key="8">
    <source>
        <dbReference type="ARBA" id="ARBA00023136"/>
    </source>
</evidence>
<dbReference type="GO" id="GO:0006865">
    <property type="term" value="P:amino acid transport"/>
    <property type="evidence" value="ECO:0007669"/>
    <property type="project" value="UniProtKB-KW"/>
</dbReference>
<accession>A0A1Y3PSF4</accession>
<dbReference type="SUPFAM" id="SSF52540">
    <property type="entry name" value="P-loop containing nucleoside triphosphate hydrolases"/>
    <property type="match status" value="1"/>
</dbReference>
<keyword evidence="8" id="KW-0472">Membrane</keyword>
<evidence type="ECO:0000256" key="2">
    <source>
        <dbReference type="ARBA" id="ARBA00022448"/>
    </source>
</evidence>
<dbReference type="InterPro" id="IPR017871">
    <property type="entry name" value="ABC_transporter-like_CS"/>
</dbReference>
<dbReference type="FunFam" id="3.40.50.300:FF:000056">
    <property type="entry name" value="Cell division ATP-binding protein FtsE"/>
    <property type="match status" value="1"/>
</dbReference>
<feature type="domain" description="ABC transporter" evidence="9">
    <location>
        <begin position="2"/>
        <end position="241"/>
    </location>
</feature>
<keyword evidence="3" id="KW-1003">Cell membrane</keyword>
<evidence type="ECO:0000256" key="3">
    <source>
        <dbReference type="ARBA" id="ARBA00022475"/>
    </source>
</evidence>
<dbReference type="GO" id="GO:0005524">
    <property type="term" value="F:ATP binding"/>
    <property type="evidence" value="ECO:0007669"/>
    <property type="project" value="UniProtKB-KW"/>
</dbReference>
<dbReference type="InterPro" id="IPR050086">
    <property type="entry name" value="MetN_ABC_transporter-like"/>
</dbReference>
<name>A0A1Y3PSF4_9BACI</name>
<comment type="similarity">
    <text evidence="1">Belongs to the ABC transporter superfamily.</text>
</comment>
<dbReference type="EMBL" id="LZRT01000053">
    <property type="protein sequence ID" value="OUM89046.1"/>
    <property type="molecule type" value="Genomic_DNA"/>
</dbReference>
<dbReference type="InterPro" id="IPR003439">
    <property type="entry name" value="ABC_transporter-like_ATP-bd"/>
</dbReference>
<dbReference type="AlphaFoldDB" id="A0A1Y3PSF4"/>
<keyword evidence="4" id="KW-0547">Nucleotide-binding</keyword>
<keyword evidence="7" id="KW-0029">Amino-acid transport</keyword>
<dbReference type="PROSITE" id="PS00211">
    <property type="entry name" value="ABC_TRANSPORTER_1"/>
    <property type="match status" value="1"/>
</dbReference>
<evidence type="ECO:0000313" key="10">
    <source>
        <dbReference type="EMBL" id="OUM89046.1"/>
    </source>
</evidence>
<dbReference type="Gene3D" id="3.40.50.300">
    <property type="entry name" value="P-loop containing nucleotide triphosphate hydrolases"/>
    <property type="match status" value="1"/>
</dbReference>
<evidence type="ECO:0000259" key="9">
    <source>
        <dbReference type="PROSITE" id="PS50893"/>
    </source>
</evidence>
<dbReference type="SMART" id="SM00382">
    <property type="entry name" value="AAA"/>
    <property type="match status" value="1"/>
</dbReference>